<dbReference type="OrthoDB" id="9987145at2759"/>
<evidence type="ECO:0000256" key="2">
    <source>
        <dbReference type="SAM" id="MobiDB-lite"/>
    </source>
</evidence>
<dbReference type="InterPro" id="IPR052618">
    <property type="entry name" value="ComplexI_NDUFA12"/>
</dbReference>
<gene>
    <name evidence="3" type="ORF">CINCED_3A019945</name>
</gene>
<evidence type="ECO:0000313" key="4">
    <source>
        <dbReference type="Proteomes" id="UP000325440"/>
    </source>
</evidence>
<evidence type="ECO:0000313" key="3">
    <source>
        <dbReference type="EMBL" id="VVC43111.1"/>
    </source>
</evidence>
<dbReference type="GO" id="GO:0045271">
    <property type="term" value="C:respiratory chain complex I"/>
    <property type="evidence" value="ECO:0007669"/>
    <property type="project" value="InterPro"/>
</dbReference>
<dbReference type="Pfam" id="PF05071">
    <property type="entry name" value="NDUFA12"/>
    <property type="match status" value="1"/>
</dbReference>
<dbReference type="GO" id="GO:0032981">
    <property type="term" value="P:mitochondrial respiratory chain complex I assembly"/>
    <property type="evidence" value="ECO:0007669"/>
    <property type="project" value="TreeGrafter"/>
</dbReference>
<dbReference type="PANTHER" id="PTHR32470:SF2">
    <property type="entry name" value="NADH DEHYDROGENASE [UBIQUINONE] 1 ALPHA SUBCOMPLEX ASSEMBLY FACTOR 2"/>
    <property type="match status" value="1"/>
</dbReference>
<dbReference type="InterPro" id="IPR007763">
    <property type="entry name" value="NDUFA12"/>
</dbReference>
<keyword evidence="3" id="KW-0830">Ubiquinone</keyword>
<protein>
    <submittedName>
        <fullName evidence="3">NADH dehydrogenase [ubiquinone] 1 alpha subcomplex subunit 12</fullName>
    </submittedName>
</protein>
<comment type="similarity">
    <text evidence="1">Belongs to the complex I NDUFA12 subunit family.</text>
</comment>
<keyword evidence="4" id="KW-1185">Reference proteome</keyword>
<dbReference type="Proteomes" id="UP000325440">
    <property type="component" value="Unassembled WGS sequence"/>
</dbReference>
<feature type="region of interest" description="Disordered" evidence="2">
    <location>
        <begin position="119"/>
        <end position="146"/>
    </location>
</feature>
<organism evidence="3 4">
    <name type="scientific">Cinara cedri</name>
    <dbReference type="NCBI Taxonomy" id="506608"/>
    <lineage>
        <taxon>Eukaryota</taxon>
        <taxon>Metazoa</taxon>
        <taxon>Ecdysozoa</taxon>
        <taxon>Arthropoda</taxon>
        <taxon>Hexapoda</taxon>
        <taxon>Insecta</taxon>
        <taxon>Pterygota</taxon>
        <taxon>Neoptera</taxon>
        <taxon>Paraneoptera</taxon>
        <taxon>Hemiptera</taxon>
        <taxon>Sternorrhyncha</taxon>
        <taxon>Aphidomorpha</taxon>
        <taxon>Aphidoidea</taxon>
        <taxon>Aphididae</taxon>
        <taxon>Lachninae</taxon>
        <taxon>Cinara</taxon>
    </lineage>
</organism>
<dbReference type="AlphaFoldDB" id="A0A5E4NHB1"/>
<feature type="region of interest" description="Disordered" evidence="2">
    <location>
        <begin position="24"/>
        <end position="51"/>
    </location>
</feature>
<reference evidence="3 4" key="1">
    <citation type="submission" date="2019-08" db="EMBL/GenBank/DDBJ databases">
        <authorList>
            <person name="Alioto T."/>
            <person name="Alioto T."/>
            <person name="Gomez Garrido J."/>
        </authorList>
    </citation>
    <scope>NUCLEOTIDE SEQUENCE [LARGE SCALE GENOMIC DNA]</scope>
</reference>
<dbReference type="EMBL" id="CABPRJ010002367">
    <property type="protein sequence ID" value="VVC43111.1"/>
    <property type="molecule type" value="Genomic_DNA"/>
</dbReference>
<name>A0A5E4NHB1_9HEMI</name>
<proteinExistence type="inferred from homology"/>
<dbReference type="GO" id="GO:0005739">
    <property type="term" value="C:mitochondrion"/>
    <property type="evidence" value="ECO:0007669"/>
    <property type="project" value="TreeGrafter"/>
</dbReference>
<evidence type="ECO:0000256" key="1">
    <source>
        <dbReference type="ARBA" id="ARBA00007355"/>
    </source>
</evidence>
<dbReference type="PANTHER" id="PTHR32470">
    <property type="entry name" value="ADH DEHYDROGENASE [UBIQUINONE] 1 ALPHA SUBCOMPLEX ASSEMBLY FACTOR 2"/>
    <property type="match status" value="1"/>
</dbReference>
<sequence length="146" mass="16863">MASERRLWKIVLDRFIKSIKPKMKEKPIGSDAQGNRYFELPADPQGGRRMPRRWFVPVDEDTGVPTPEWSQWLRGRRAEPPTNEEIAFNENISNMKKVNAENIAEKFKISSSNANEIECQPNAKGFPDLSKQFERQPGQFKNKLSS</sequence>
<accession>A0A5E4NHB1</accession>